<dbReference type="GO" id="GO:0032934">
    <property type="term" value="F:sterol binding"/>
    <property type="evidence" value="ECO:0007669"/>
    <property type="project" value="InterPro"/>
</dbReference>
<reference evidence="2 3" key="1">
    <citation type="submission" date="2018-06" db="EMBL/GenBank/DDBJ databases">
        <title>WGS assembly of Brassica rapa FPsc.</title>
        <authorList>
            <person name="Bowman J."/>
            <person name="Kohchi T."/>
            <person name="Yamato K."/>
            <person name="Jenkins J."/>
            <person name="Shu S."/>
            <person name="Ishizaki K."/>
            <person name="Yamaoka S."/>
            <person name="Nishihama R."/>
            <person name="Nakamura Y."/>
            <person name="Berger F."/>
            <person name="Adam C."/>
            <person name="Aki S."/>
            <person name="Althoff F."/>
            <person name="Araki T."/>
            <person name="Arteaga-Vazquez M."/>
            <person name="Balasubrmanian S."/>
            <person name="Bauer D."/>
            <person name="Boehm C."/>
            <person name="Briginshaw L."/>
            <person name="Caballero-Perez J."/>
            <person name="Catarino B."/>
            <person name="Chen F."/>
            <person name="Chiyoda S."/>
            <person name="Chovatia M."/>
            <person name="Davies K."/>
            <person name="Delmans M."/>
            <person name="Demura T."/>
            <person name="Dierschke T."/>
            <person name="Dolan L."/>
            <person name="Dorantes-Acosta A."/>
            <person name="Eklund D."/>
            <person name="Florent S."/>
            <person name="Flores-Sandoval E."/>
            <person name="Fujiyama A."/>
            <person name="Fukuzawa H."/>
            <person name="Galik B."/>
            <person name="Grimanelli D."/>
            <person name="Grimwood J."/>
            <person name="Grossniklaus U."/>
            <person name="Hamada T."/>
            <person name="Haseloff J."/>
            <person name="Hetherington A."/>
            <person name="Higo A."/>
            <person name="Hirakawa Y."/>
            <person name="Hundley H."/>
            <person name="Ikeda Y."/>
            <person name="Inoue K."/>
            <person name="Inoue S."/>
            <person name="Ishida S."/>
            <person name="Jia Q."/>
            <person name="Kakita M."/>
            <person name="Kanazawa T."/>
            <person name="Kawai Y."/>
            <person name="Kawashima T."/>
            <person name="Kennedy M."/>
            <person name="Kinose K."/>
            <person name="Kinoshita T."/>
            <person name="Kohara Y."/>
            <person name="Koide E."/>
            <person name="Komatsu K."/>
            <person name="Kopischke S."/>
            <person name="Kubo M."/>
            <person name="Kyozuka J."/>
            <person name="Lagercrantz U."/>
            <person name="Lin S."/>
            <person name="Lindquist E."/>
            <person name="Lipzen A."/>
            <person name="Lu C."/>
            <person name="Luna E."/>
            <person name="Martienssen R."/>
            <person name="Minamino N."/>
            <person name="Mizutani M."/>
            <person name="Mizutani M."/>
            <person name="Mochizuki N."/>
            <person name="Monte I."/>
            <person name="Mosher R."/>
            <person name="Nagasaki H."/>
            <person name="Nakagami H."/>
            <person name="Naramoto S."/>
            <person name="Nishitani K."/>
            <person name="Ohtani M."/>
            <person name="Okamoto T."/>
            <person name="Okumura M."/>
            <person name="Phillips J."/>
            <person name="Pollak B."/>
            <person name="Reinders A."/>
            <person name="Roevekamp M."/>
            <person name="Sano R."/>
            <person name="Sawa S."/>
            <person name="Schmid M."/>
            <person name="Shirakawa M."/>
            <person name="Solano R."/>
            <person name="Spunde A."/>
            <person name="Suetsugu N."/>
            <person name="Sugano S."/>
            <person name="Sugiyama A."/>
            <person name="Sun R."/>
            <person name="Suzuki Y."/>
            <person name="Takenaka M."/>
            <person name="Takezawa D."/>
            <person name="Tomogane H."/>
            <person name="Tsuzuki M."/>
            <person name="Ueda T."/>
            <person name="Umeda M."/>
            <person name="Ward J."/>
            <person name="Watanabe Y."/>
            <person name="Yazaki K."/>
            <person name="Yokoyama R."/>
            <person name="Yoshitake Y."/>
            <person name="Yotsui I."/>
            <person name="Zachgo S."/>
            <person name="Schmutz J."/>
        </authorList>
    </citation>
    <scope>NUCLEOTIDE SEQUENCE [LARGE SCALE GENOMIC DNA]</scope>
    <source>
        <strain evidence="3">cv. B-3</strain>
    </source>
</reference>
<evidence type="ECO:0008006" key="4">
    <source>
        <dbReference type="Google" id="ProtNLM"/>
    </source>
</evidence>
<evidence type="ECO:0000313" key="2">
    <source>
        <dbReference type="EMBL" id="RID44794.1"/>
    </source>
</evidence>
<feature type="signal peptide" evidence="1">
    <location>
        <begin position="1"/>
        <end position="24"/>
    </location>
</feature>
<dbReference type="GO" id="GO:0015918">
    <property type="term" value="P:sterol transport"/>
    <property type="evidence" value="ECO:0007669"/>
    <property type="project" value="InterPro"/>
</dbReference>
<name>A0A397XZL1_BRACM</name>
<dbReference type="InterPro" id="IPR039670">
    <property type="entry name" value="NPC2-like"/>
</dbReference>
<dbReference type="EMBL" id="CM010636">
    <property type="protein sequence ID" value="RID44794.1"/>
    <property type="molecule type" value="Genomic_DNA"/>
</dbReference>
<gene>
    <name evidence="2" type="ORF">BRARA_I01564</name>
</gene>
<dbReference type="Proteomes" id="UP000264353">
    <property type="component" value="Chromosome A9"/>
</dbReference>
<organism evidence="2 3">
    <name type="scientific">Brassica campestris</name>
    <name type="common">Field mustard</name>
    <dbReference type="NCBI Taxonomy" id="3711"/>
    <lineage>
        <taxon>Eukaryota</taxon>
        <taxon>Viridiplantae</taxon>
        <taxon>Streptophyta</taxon>
        <taxon>Embryophyta</taxon>
        <taxon>Tracheophyta</taxon>
        <taxon>Spermatophyta</taxon>
        <taxon>Magnoliopsida</taxon>
        <taxon>eudicotyledons</taxon>
        <taxon>Gunneridae</taxon>
        <taxon>Pentapetalae</taxon>
        <taxon>rosids</taxon>
        <taxon>malvids</taxon>
        <taxon>Brassicales</taxon>
        <taxon>Brassicaceae</taxon>
        <taxon>Brassiceae</taxon>
        <taxon>Brassica</taxon>
    </lineage>
</organism>
<dbReference type="AlphaFoldDB" id="A0A397XZL1"/>
<proteinExistence type="predicted"/>
<sequence length="148" mass="16719">MAISLVHPMFLLILSLFFLPTLLAIPFDDCGFESYPIKVTGVELFEEQYKASFNITVSTNKVITGGIVHLQVQYGYKTIMDHTYKLSELITCPVSPGAVVLSFRKQFPYAKELMTPMIYLNLIEEPHEEEIMCLVFCYDTSSSGVVFA</sequence>
<protein>
    <recommendedName>
        <fullName evidence="4">MD-2-related lipid-recognition domain-containing protein</fullName>
    </recommendedName>
</protein>
<dbReference type="PANTHER" id="PTHR11306:SF35">
    <property type="entry name" value="MD-2-RELATED LIPID-RECOGNITION PROTEIN ROSY1"/>
    <property type="match status" value="1"/>
</dbReference>
<accession>A0A397XZL1</accession>
<keyword evidence="1" id="KW-0732">Signal</keyword>
<evidence type="ECO:0000256" key="1">
    <source>
        <dbReference type="SAM" id="SignalP"/>
    </source>
</evidence>
<evidence type="ECO:0000313" key="3">
    <source>
        <dbReference type="Proteomes" id="UP000264353"/>
    </source>
</evidence>
<feature type="chain" id="PRO_5017363240" description="MD-2-related lipid-recognition domain-containing protein" evidence="1">
    <location>
        <begin position="25"/>
        <end position="148"/>
    </location>
</feature>
<dbReference type="PANTHER" id="PTHR11306">
    <property type="entry name" value="NIEMANN PICK TYPE C2 PROTEIN NPC2-RELATED"/>
    <property type="match status" value="1"/>
</dbReference>